<feature type="region of interest" description="Disordered" evidence="4">
    <location>
        <begin position="1"/>
        <end position="23"/>
    </location>
</feature>
<feature type="domain" description="BD-FAE-like" evidence="5">
    <location>
        <begin position="30"/>
        <end position="243"/>
    </location>
</feature>
<dbReference type="GO" id="GO:0019441">
    <property type="term" value="P:L-tryptophan catabolic process to kynurenine"/>
    <property type="evidence" value="ECO:0007669"/>
    <property type="project" value="UniProtKB-UniRule"/>
</dbReference>
<dbReference type="PANTHER" id="PTHR48081">
    <property type="entry name" value="AB HYDROLASE SUPERFAMILY PROTEIN C4A8.06C"/>
    <property type="match status" value="1"/>
</dbReference>
<evidence type="ECO:0000313" key="7">
    <source>
        <dbReference type="Proteomes" id="UP001212841"/>
    </source>
</evidence>
<dbReference type="AlphaFoldDB" id="A0AAD5X4R2"/>
<name>A0AAD5X4R2_9FUNG</name>
<dbReference type="Pfam" id="PF20434">
    <property type="entry name" value="BD-FAE"/>
    <property type="match status" value="1"/>
</dbReference>
<dbReference type="GO" id="GO:0034354">
    <property type="term" value="P:'de novo' NAD+ biosynthetic process from L-tryptophan"/>
    <property type="evidence" value="ECO:0007669"/>
    <property type="project" value="UniProtKB-UniRule"/>
</dbReference>
<organism evidence="6 7">
    <name type="scientific">Rhizophlyctis rosea</name>
    <dbReference type="NCBI Taxonomy" id="64517"/>
    <lineage>
        <taxon>Eukaryota</taxon>
        <taxon>Fungi</taxon>
        <taxon>Fungi incertae sedis</taxon>
        <taxon>Chytridiomycota</taxon>
        <taxon>Chytridiomycota incertae sedis</taxon>
        <taxon>Chytridiomycetes</taxon>
        <taxon>Rhizophlyctidales</taxon>
        <taxon>Rhizophlyctidaceae</taxon>
        <taxon>Rhizophlyctis</taxon>
    </lineage>
</organism>
<keyword evidence="1 3" id="KW-0378">Hydrolase</keyword>
<keyword evidence="7" id="KW-1185">Reference proteome</keyword>
<dbReference type="InterPro" id="IPR027519">
    <property type="entry name" value="KFase_ver/fungi-typ"/>
</dbReference>
<dbReference type="Proteomes" id="UP001212841">
    <property type="component" value="Unassembled WGS sequence"/>
</dbReference>
<feature type="active site" evidence="3">
    <location>
        <position position="229"/>
    </location>
</feature>
<dbReference type="InterPro" id="IPR049492">
    <property type="entry name" value="BD-FAE-like_dom"/>
</dbReference>
<reference evidence="6" key="1">
    <citation type="submission" date="2020-05" db="EMBL/GenBank/DDBJ databases">
        <title>Phylogenomic resolution of chytrid fungi.</title>
        <authorList>
            <person name="Stajich J.E."/>
            <person name="Amses K."/>
            <person name="Simmons R."/>
            <person name="Seto K."/>
            <person name="Myers J."/>
            <person name="Bonds A."/>
            <person name="Quandt C.A."/>
            <person name="Barry K."/>
            <person name="Liu P."/>
            <person name="Grigoriev I."/>
            <person name="Longcore J.E."/>
            <person name="James T.Y."/>
        </authorList>
    </citation>
    <scope>NUCLEOTIDE SEQUENCE</scope>
    <source>
        <strain evidence="6">JEL0318</strain>
    </source>
</reference>
<feature type="active site" evidence="3">
    <location>
        <position position="262"/>
    </location>
</feature>
<proteinExistence type="inferred from homology"/>
<comment type="caution">
    <text evidence="6">The sequence shown here is derived from an EMBL/GenBank/DDBJ whole genome shotgun (WGS) entry which is preliminary data.</text>
</comment>
<comment type="domain">
    <text evidence="3">The main chain amide nitrogen atoms of the second glycine and its adjacent residue in the HGGXW motif define the oxyanion hole, and stabilize the oxyanion that forms during the nucleophilic attack by the catalytic serine during substrate cleavage.</text>
</comment>
<dbReference type="GO" id="GO:0004061">
    <property type="term" value="F:arylformamidase activity"/>
    <property type="evidence" value="ECO:0007669"/>
    <property type="project" value="UniProtKB-UniRule"/>
</dbReference>
<comment type="pathway">
    <text evidence="3">Amino-acid degradation; L-tryptophan degradation via kynurenine pathway; L-kynurenine from L-tryptophan: step 2/2.</text>
</comment>
<comment type="subunit">
    <text evidence="3">Homodimer.</text>
</comment>
<dbReference type="InterPro" id="IPR029058">
    <property type="entry name" value="AB_hydrolase_fold"/>
</dbReference>
<feature type="short sequence motif" description="HGGXW" evidence="3">
    <location>
        <begin position="50"/>
        <end position="54"/>
    </location>
</feature>
<feature type="active site" description="Nucleophile" evidence="3">
    <location>
        <position position="125"/>
    </location>
</feature>
<comment type="function">
    <text evidence="3">Catalyzes the hydrolysis of N-formyl-L-kynurenine to L-kynurenine, the second step in the kynurenine pathway of tryptophan degradation. Kynurenine may be further oxidized to nicotinic acid, NAD(H) and NADP(H). Required for elimination of toxic metabolites.</text>
</comment>
<sequence length="289" mass="31813">MKDHKAQAGVKVHSSIPYTSDGQNPKQTYDVFFPPNLQPESPRPLLVYIHGGAWRTGDKSEYSYLGTHFAQNYNIPTLVPSYRLSPKVTHPTHLQDVALAISHFINTSHTHLPSPITQIYISGHSAGGFMSTLLSLLPEYLDKADAETSSPTRTYTLIKGIIGIQGIYSIPNLLSVWPSYSSFIHPAFGADTSLYPLTSPTHISPSTLTNHSLTHPTLPPYLLIHSPNDELVDFGQTKDLEVRLRALDADVEVVGEGLKGTHFGVLKEAAFLKVLGDFVEGQWSKSHPH</sequence>
<evidence type="ECO:0000256" key="1">
    <source>
        <dbReference type="ARBA" id="ARBA00022801"/>
    </source>
</evidence>
<comment type="similarity">
    <text evidence="3">Belongs to the kynurenine formamidase family.</text>
</comment>
<keyword evidence="2 3" id="KW-0823">Tryptophan catabolism</keyword>
<dbReference type="Gene3D" id="3.40.50.1820">
    <property type="entry name" value="alpha/beta hydrolase"/>
    <property type="match status" value="1"/>
</dbReference>
<gene>
    <name evidence="6" type="primary">BNA7</name>
    <name evidence="6" type="ORF">HK097_009202</name>
</gene>
<dbReference type="InterPro" id="IPR050300">
    <property type="entry name" value="GDXG_lipolytic_enzyme"/>
</dbReference>
<evidence type="ECO:0000259" key="5">
    <source>
        <dbReference type="Pfam" id="PF20434"/>
    </source>
</evidence>
<evidence type="ECO:0000313" key="6">
    <source>
        <dbReference type="EMBL" id="KAJ3049816.1"/>
    </source>
</evidence>
<dbReference type="PANTHER" id="PTHR48081:SF33">
    <property type="entry name" value="KYNURENINE FORMAMIDASE"/>
    <property type="match status" value="1"/>
</dbReference>
<protein>
    <recommendedName>
        <fullName evidence="3">Kynurenine formamidase</fullName>
        <shortName evidence="3">KFA</shortName>
        <shortName evidence="3">KFase</shortName>
        <ecNumber evidence="3">3.5.1.9</ecNumber>
    </recommendedName>
    <alternativeName>
        <fullName evidence="3">Arylformamidase</fullName>
    </alternativeName>
    <alternativeName>
        <fullName evidence="3">N-formylkynurenine formamidase</fullName>
        <shortName evidence="3">FKF</shortName>
    </alternativeName>
</protein>
<accession>A0AAD5X4R2</accession>
<dbReference type="HAMAP" id="MF_03014">
    <property type="entry name" value="KFase"/>
    <property type="match status" value="1"/>
</dbReference>
<dbReference type="SUPFAM" id="SSF53474">
    <property type="entry name" value="alpha/beta-Hydrolases"/>
    <property type="match status" value="1"/>
</dbReference>
<evidence type="ECO:0000256" key="4">
    <source>
        <dbReference type="SAM" id="MobiDB-lite"/>
    </source>
</evidence>
<dbReference type="EMBL" id="JADGJD010000591">
    <property type="protein sequence ID" value="KAJ3049816.1"/>
    <property type="molecule type" value="Genomic_DNA"/>
</dbReference>
<dbReference type="EC" id="3.5.1.9" evidence="3"/>
<evidence type="ECO:0000256" key="2">
    <source>
        <dbReference type="ARBA" id="ARBA00023079"/>
    </source>
</evidence>
<evidence type="ECO:0000256" key="3">
    <source>
        <dbReference type="HAMAP-Rule" id="MF_03014"/>
    </source>
</evidence>
<comment type="catalytic activity">
    <reaction evidence="3">
        <text>N-formyl-L-kynurenine + H2O = L-kynurenine + formate + H(+)</text>
        <dbReference type="Rhea" id="RHEA:13009"/>
        <dbReference type="ChEBI" id="CHEBI:15377"/>
        <dbReference type="ChEBI" id="CHEBI:15378"/>
        <dbReference type="ChEBI" id="CHEBI:15740"/>
        <dbReference type="ChEBI" id="CHEBI:57959"/>
        <dbReference type="ChEBI" id="CHEBI:58629"/>
        <dbReference type="EC" id="3.5.1.9"/>
    </reaction>
</comment>